<dbReference type="InterPro" id="IPR010512">
    <property type="entry name" value="DUF1091"/>
</dbReference>
<accession>A0A6J2UIZ5</accession>
<name>A0A6J2UIZ5_DROLE</name>
<dbReference type="SMART" id="SM00697">
    <property type="entry name" value="DM8"/>
    <property type="match status" value="1"/>
</dbReference>
<dbReference type="RefSeq" id="XP_030387478.1">
    <property type="nucleotide sequence ID" value="XM_030531618.1"/>
</dbReference>
<feature type="signal peptide" evidence="1">
    <location>
        <begin position="1"/>
        <end position="20"/>
    </location>
</feature>
<dbReference type="Pfam" id="PF06477">
    <property type="entry name" value="DUF1091"/>
    <property type="match status" value="1"/>
</dbReference>
<keyword evidence="1" id="KW-0732">Signal</keyword>
<gene>
    <name evidence="3" type="primary">LOC115634071</name>
</gene>
<keyword evidence="2" id="KW-1185">Reference proteome</keyword>
<organism evidence="2 3">
    <name type="scientific">Drosophila lebanonensis</name>
    <name type="common">Fruit fly</name>
    <name type="synonym">Scaptodrosophila lebanonensis</name>
    <dbReference type="NCBI Taxonomy" id="7225"/>
    <lineage>
        <taxon>Eukaryota</taxon>
        <taxon>Metazoa</taxon>
        <taxon>Ecdysozoa</taxon>
        <taxon>Arthropoda</taxon>
        <taxon>Hexapoda</taxon>
        <taxon>Insecta</taxon>
        <taxon>Pterygota</taxon>
        <taxon>Neoptera</taxon>
        <taxon>Endopterygota</taxon>
        <taxon>Diptera</taxon>
        <taxon>Brachycera</taxon>
        <taxon>Muscomorpha</taxon>
        <taxon>Ephydroidea</taxon>
        <taxon>Drosophilidae</taxon>
        <taxon>Scaptodrosophila</taxon>
    </lineage>
</organism>
<dbReference type="PANTHER" id="PTHR21112">
    <property type="entry name" value="CHEMOSENSORY PROTEIN A 29A-RELATED"/>
    <property type="match status" value="1"/>
</dbReference>
<dbReference type="PANTHER" id="PTHR21112:SF0">
    <property type="entry name" value="CHEMOSENSORY PROTEIN A 29A-RELATED"/>
    <property type="match status" value="1"/>
</dbReference>
<proteinExistence type="predicted"/>
<evidence type="ECO:0000313" key="3">
    <source>
        <dbReference type="RefSeq" id="XP_030387478.1"/>
    </source>
</evidence>
<dbReference type="GeneID" id="115634071"/>
<dbReference type="Proteomes" id="UP000504634">
    <property type="component" value="Unplaced"/>
</dbReference>
<evidence type="ECO:0000313" key="2">
    <source>
        <dbReference type="Proteomes" id="UP000504634"/>
    </source>
</evidence>
<dbReference type="OrthoDB" id="7925769at2759"/>
<feature type="chain" id="PRO_5027003167" evidence="1">
    <location>
        <begin position="21"/>
        <end position="186"/>
    </location>
</feature>
<reference evidence="3" key="1">
    <citation type="submission" date="2025-08" db="UniProtKB">
        <authorList>
            <consortium name="RefSeq"/>
        </authorList>
    </citation>
    <scope>IDENTIFICATION</scope>
    <source>
        <strain evidence="3">11010-0011.00</strain>
        <tissue evidence="3">Whole body</tissue>
    </source>
</reference>
<protein>
    <submittedName>
        <fullName evidence="3">Uncharacterized protein LOC115634071</fullName>
    </submittedName>
</protein>
<dbReference type="AlphaFoldDB" id="A0A6J2UIZ5"/>
<sequence length="186" mass="21072">MKCAWVLLFVLVELLHQMACEQSYVVSNEKLEPFDGESDTLVRFDSLKTIGRERALNGSFTFLGDMSNDDFKVSVELYSSPNGDGDFKRMVMDVPQTSICECFKKFYVQFVQPSLKQGETTNFPIVDEDTCPIPEGTYYIKNVLFNTEDWPQQVPRGIVKAIITFWSGGKNVGGLIVVVKIEDRQS</sequence>
<evidence type="ECO:0000256" key="1">
    <source>
        <dbReference type="SAM" id="SignalP"/>
    </source>
</evidence>